<protein>
    <submittedName>
        <fullName evidence="1">Uncharacterized protein</fullName>
    </submittedName>
</protein>
<dbReference type="AlphaFoldDB" id="A0A839APR5"/>
<name>A0A839APR5_9FLAO</name>
<sequence>MLKNISKLGTTLNKTEQKTINGGGAGKYCTKKQTSLGCVDVFSQRVCLCPF</sequence>
<evidence type="ECO:0000313" key="1">
    <source>
        <dbReference type="EMBL" id="MBA6156370.1"/>
    </source>
</evidence>
<evidence type="ECO:0000313" key="2">
    <source>
        <dbReference type="Proteomes" id="UP000563906"/>
    </source>
</evidence>
<keyword evidence="2" id="KW-1185">Reference proteome</keyword>
<dbReference type="EMBL" id="JACGLS010000003">
    <property type="protein sequence ID" value="MBA6156370.1"/>
    <property type="molecule type" value="Genomic_DNA"/>
</dbReference>
<organism evidence="1 2">
    <name type="scientific">Tenacibaculum pelagium</name>
    <dbReference type="NCBI Taxonomy" id="2759527"/>
    <lineage>
        <taxon>Bacteria</taxon>
        <taxon>Pseudomonadati</taxon>
        <taxon>Bacteroidota</taxon>
        <taxon>Flavobacteriia</taxon>
        <taxon>Flavobacteriales</taxon>
        <taxon>Flavobacteriaceae</taxon>
        <taxon>Tenacibaculum</taxon>
    </lineage>
</organism>
<dbReference type="RefSeq" id="WP_182124876.1">
    <property type="nucleotide sequence ID" value="NZ_JACGLS010000003.1"/>
</dbReference>
<accession>A0A839APR5</accession>
<gene>
    <name evidence="1" type="ORF">H3Z83_07570</name>
</gene>
<comment type="caution">
    <text evidence="1">The sequence shown here is derived from an EMBL/GenBank/DDBJ whole genome shotgun (WGS) entry which is preliminary data.</text>
</comment>
<reference evidence="1 2" key="1">
    <citation type="submission" date="2020-07" db="EMBL/GenBank/DDBJ databases">
        <title>Bacterium isolated from marine sediment.</title>
        <authorList>
            <person name="Shang D."/>
            <person name="Du Z.-J."/>
        </authorList>
    </citation>
    <scope>NUCLEOTIDE SEQUENCE [LARGE SCALE GENOMIC DNA]</scope>
    <source>
        <strain evidence="1 2">S7007</strain>
    </source>
</reference>
<dbReference type="Proteomes" id="UP000563906">
    <property type="component" value="Unassembled WGS sequence"/>
</dbReference>
<proteinExistence type="predicted"/>